<keyword evidence="2 9" id="KW-0812">Transmembrane</keyword>
<evidence type="ECO:0000313" key="12">
    <source>
        <dbReference type="EMBL" id="MFE4105219.1"/>
    </source>
</evidence>
<feature type="transmembrane region" description="Helical" evidence="9">
    <location>
        <begin position="20"/>
        <end position="41"/>
    </location>
</feature>
<feature type="coiled-coil region" evidence="8">
    <location>
        <begin position="241"/>
        <end position="268"/>
    </location>
</feature>
<evidence type="ECO:0000256" key="4">
    <source>
        <dbReference type="ARBA" id="ARBA00022989"/>
    </source>
</evidence>
<dbReference type="InterPro" id="IPR003660">
    <property type="entry name" value="HAMP_dom"/>
</dbReference>
<keyword evidence="8" id="KW-0175">Coiled coil</keyword>
<evidence type="ECO:0000256" key="8">
    <source>
        <dbReference type="SAM" id="Coils"/>
    </source>
</evidence>
<dbReference type="PANTHER" id="PTHR11920">
    <property type="entry name" value="GUANYLYL CYCLASE"/>
    <property type="match status" value="1"/>
</dbReference>
<dbReference type="SMART" id="SM00044">
    <property type="entry name" value="CYCc"/>
    <property type="match status" value="1"/>
</dbReference>
<evidence type="ECO:0000259" key="10">
    <source>
        <dbReference type="PROSITE" id="PS50125"/>
    </source>
</evidence>
<evidence type="ECO:0000259" key="11">
    <source>
        <dbReference type="PROSITE" id="PS50885"/>
    </source>
</evidence>
<evidence type="ECO:0000256" key="3">
    <source>
        <dbReference type="ARBA" id="ARBA00022741"/>
    </source>
</evidence>
<evidence type="ECO:0000313" key="13">
    <source>
        <dbReference type="Proteomes" id="UP001600165"/>
    </source>
</evidence>
<keyword evidence="3" id="KW-0547">Nucleotide-binding</keyword>
<evidence type="ECO:0000256" key="6">
    <source>
        <dbReference type="ARBA" id="ARBA00023239"/>
    </source>
</evidence>
<dbReference type="InterPro" id="IPR029787">
    <property type="entry name" value="Nucleotide_cyclase"/>
</dbReference>
<dbReference type="InterPro" id="IPR001054">
    <property type="entry name" value="A/G_cyclase"/>
</dbReference>
<organism evidence="12 13">
    <name type="scientific">Almyronema epifaneia S1</name>
    <dbReference type="NCBI Taxonomy" id="2991925"/>
    <lineage>
        <taxon>Bacteria</taxon>
        <taxon>Bacillati</taxon>
        <taxon>Cyanobacteriota</taxon>
        <taxon>Cyanophyceae</taxon>
        <taxon>Nodosilineales</taxon>
        <taxon>Nodosilineaceae</taxon>
        <taxon>Almyronema</taxon>
        <taxon>Almyronema epifaneia</taxon>
    </lineage>
</organism>
<dbReference type="Pfam" id="PF00672">
    <property type="entry name" value="HAMP"/>
    <property type="match status" value="1"/>
</dbReference>
<evidence type="ECO:0000256" key="9">
    <source>
        <dbReference type="SAM" id="Phobius"/>
    </source>
</evidence>
<name>A0ABW6ICS3_9CYAN</name>
<proteinExistence type="inferred from homology"/>
<evidence type="ECO:0000256" key="5">
    <source>
        <dbReference type="ARBA" id="ARBA00023136"/>
    </source>
</evidence>
<dbReference type="PROSITE" id="PS00452">
    <property type="entry name" value="GUANYLATE_CYCLASE_1"/>
    <property type="match status" value="1"/>
</dbReference>
<feature type="transmembrane region" description="Helical" evidence="9">
    <location>
        <begin position="163"/>
        <end position="186"/>
    </location>
</feature>
<comment type="subcellular location">
    <subcellularLocation>
        <location evidence="1">Membrane</location>
    </subcellularLocation>
</comment>
<feature type="domain" description="HAMP" evidence="11">
    <location>
        <begin position="221"/>
        <end position="246"/>
    </location>
</feature>
<dbReference type="InterPro" id="IPR018297">
    <property type="entry name" value="A/G_cyclase_CS"/>
</dbReference>
<gene>
    <name evidence="12" type="ORF">ACFVKH_02950</name>
</gene>
<dbReference type="Proteomes" id="UP001600165">
    <property type="component" value="Unassembled WGS sequence"/>
</dbReference>
<keyword evidence="13" id="KW-1185">Reference proteome</keyword>
<dbReference type="EMBL" id="JBHZOL010000021">
    <property type="protein sequence ID" value="MFE4105219.1"/>
    <property type="molecule type" value="Genomic_DNA"/>
</dbReference>
<dbReference type="Gene3D" id="6.10.340.10">
    <property type="match status" value="1"/>
</dbReference>
<evidence type="ECO:0000256" key="1">
    <source>
        <dbReference type="ARBA" id="ARBA00004370"/>
    </source>
</evidence>
<dbReference type="RefSeq" id="WP_377961398.1">
    <property type="nucleotide sequence ID" value="NZ_JBHZOL010000021.1"/>
</dbReference>
<comment type="caution">
    <text evidence="12">The sequence shown here is derived from an EMBL/GenBank/DDBJ whole genome shotgun (WGS) entry which is preliminary data.</text>
</comment>
<keyword evidence="6 7" id="KW-0456">Lyase</keyword>
<dbReference type="CDD" id="cd06225">
    <property type="entry name" value="HAMP"/>
    <property type="match status" value="1"/>
</dbReference>
<reference evidence="12 13" key="1">
    <citation type="submission" date="2024-10" db="EMBL/GenBank/DDBJ databases">
        <authorList>
            <person name="Ratan Roy A."/>
            <person name="Morales Sandoval P.H."/>
            <person name="De Los Santos Villalobos S."/>
            <person name="Chakraborty S."/>
            <person name="Mukherjee J."/>
        </authorList>
    </citation>
    <scope>NUCLEOTIDE SEQUENCE [LARGE SCALE GENOMIC DNA]</scope>
    <source>
        <strain evidence="12 13">S1</strain>
    </source>
</reference>
<feature type="domain" description="Guanylate cyclase" evidence="10">
    <location>
        <begin position="293"/>
        <end position="420"/>
    </location>
</feature>
<dbReference type="PROSITE" id="PS50125">
    <property type="entry name" value="GUANYLATE_CYCLASE_2"/>
    <property type="match status" value="1"/>
</dbReference>
<dbReference type="Pfam" id="PF00211">
    <property type="entry name" value="Guanylate_cyc"/>
    <property type="match status" value="1"/>
</dbReference>
<dbReference type="SUPFAM" id="SSF55073">
    <property type="entry name" value="Nucleotide cyclase"/>
    <property type="match status" value="1"/>
</dbReference>
<evidence type="ECO:0000256" key="7">
    <source>
        <dbReference type="RuleBase" id="RU000405"/>
    </source>
</evidence>
<evidence type="ECO:0000256" key="2">
    <source>
        <dbReference type="ARBA" id="ARBA00022692"/>
    </source>
</evidence>
<dbReference type="InterPro" id="IPR050401">
    <property type="entry name" value="Cyclic_nucleotide_synthase"/>
</dbReference>
<sequence length="463" mass="51335">MSGILQSSLGLLKSRLSRRIISSVFLSIVVIEGIIFVPSYFRRQQEKLKDLEQVSTEVLFTVKNNLMAGMAPEDILATAQSRIKPDSVILGAALYRVNGELVDAFGEVPAGPTTALPTQAGWHRLHNRGDRYDVAWPSANFQDQFVFVVRLNATGVKHEMGQYALAIGGLVIIISAFVTLVTVVVLERILIVPILHLRDDLLIAGEAVSQEQSPNFYTTMTQRHDELGEVAQAFNAMFQRIRQEIQERKQAEIALRTEQEKSERLLLNILPAPIAQQLKKEPGVIASRFEEATILFADIVDFTGLSYQVSAHQLVCLLNDIFSEFDGIVASYGLEKIKTIGDAYMVAGGLPYPCADHAAAVMALAIAMQQALSRFRRPDGQPFHSRIGINTGPVVAGVIGLKKFSYDLWGDTVNVASRMESQGVIDRIQVSATTYQLLQHQYPFENRGVIEIKGRGQMQTYLY</sequence>
<dbReference type="PANTHER" id="PTHR11920:SF335">
    <property type="entry name" value="GUANYLATE CYCLASE"/>
    <property type="match status" value="1"/>
</dbReference>
<comment type="similarity">
    <text evidence="7">Belongs to the adenylyl cyclase class-4/guanylyl cyclase family.</text>
</comment>
<dbReference type="PROSITE" id="PS50885">
    <property type="entry name" value="HAMP"/>
    <property type="match status" value="1"/>
</dbReference>
<keyword evidence="5 9" id="KW-0472">Membrane</keyword>
<accession>A0ABW6ICS3</accession>
<keyword evidence="4 9" id="KW-1133">Transmembrane helix</keyword>
<dbReference type="Gene3D" id="3.30.70.1230">
    <property type="entry name" value="Nucleotide cyclase"/>
    <property type="match status" value="1"/>
</dbReference>
<protein>
    <submittedName>
        <fullName evidence="12">Adenylate/guanylate cyclase domain-containing protein</fullName>
    </submittedName>
</protein>
<dbReference type="CDD" id="cd07302">
    <property type="entry name" value="CHD"/>
    <property type="match status" value="1"/>
</dbReference>